<name>A0ABT2GNI5_9MICO</name>
<sequence>MNAIDLTPHREELRRLLLQPVFFEKHKGGDLSEEAQWLLDQYAEIVPLTLDDVISSVSLGTPLSAQTREAIRSSALRSRGLSLPLGVVLRGAKPALRALLALLRTRMPALTASEVALLLGRAALIGHDITAWWVEDWLPGGGLLQAEAPPVESVAVAEGDHVPDDPAIQMVALAAAGESTDQIAASTGYSRQAVKWHLSRLMRSWSVGNRSALVAAAFLRGVLIPLRRPDRNED</sequence>
<accession>A0ABT2GNI5</accession>
<dbReference type="InterPro" id="IPR000792">
    <property type="entry name" value="Tscrpt_reg_LuxR_C"/>
</dbReference>
<dbReference type="InterPro" id="IPR036388">
    <property type="entry name" value="WH-like_DNA-bd_sf"/>
</dbReference>
<dbReference type="Pfam" id="PF00196">
    <property type="entry name" value="GerE"/>
    <property type="match status" value="1"/>
</dbReference>
<keyword evidence="3" id="KW-1185">Reference proteome</keyword>
<feature type="domain" description="HTH luxR-type" evidence="1">
    <location>
        <begin position="168"/>
        <end position="217"/>
    </location>
</feature>
<reference evidence="2" key="1">
    <citation type="submission" date="2022-08" db="EMBL/GenBank/DDBJ databases">
        <authorList>
            <person name="Deng Y."/>
            <person name="Han X.-F."/>
            <person name="Zhang Y.-Q."/>
        </authorList>
    </citation>
    <scope>NUCLEOTIDE SEQUENCE</scope>
    <source>
        <strain evidence="2">CPCC 205763</strain>
    </source>
</reference>
<evidence type="ECO:0000259" key="1">
    <source>
        <dbReference type="SMART" id="SM00421"/>
    </source>
</evidence>
<dbReference type="SMART" id="SM00421">
    <property type="entry name" value="HTH_LUXR"/>
    <property type="match status" value="1"/>
</dbReference>
<dbReference type="InterPro" id="IPR016032">
    <property type="entry name" value="Sig_transdc_resp-reg_C-effctor"/>
</dbReference>
<comment type="caution">
    <text evidence="2">The sequence shown here is derived from an EMBL/GenBank/DDBJ whole genome shotgun (WGS) entry which is preliminary data.</text>
</comment>
<evidence type="ECO:0000313" key="2">
    <source>
        <dbReference type="EMBL" id="MCS5717779.1"/>
    </source>
</evidence>
<dbReference type="EMBL" id="JANLCM010000001">
    <property type="protein sequence ID" value="MCS5717779.1"/>
    <property type="molecule type" value="Genomic_DNA"/>
</dbReference>
<dbReference type="Gene3D" id="1.10.10.10">
    <property type="entry name" value="Winged helix-like DNA-binding domain superfamily/Winged helix DNA-binding domain"/>
    <property type="match status" value="1"/>
</dbReference>
<organism evidence="2 3">
    <name type="scientific">Herbiconiux aconitum</name>
    <dbReference type="NCBI Taxonomy" id="2970913"/>
    <lineage>
        <taxon>Bacteria</taxon>
        <taxon>Bacillati</taxon>
        <taxon>Actinomycetota</taxon>
        <taxon>Actinomycetes</taxon>
        <taxon>Micrococcales</taxon>
        <taxon>Microbacteriaceae</taxon>
        <taxon>Herbiconiux</taxon>
    </lineage>
</organism>
<proteinExistence type="predicted"/>
<protein>
    <submittedName>
        <fullName evidence="2">LuxR C-terminal-related transcriptional regulator</fullName>
    </submittedName>
</protein>
<evidence type="ECO:0000313" key="3">
    <source>
        <dbReference type="Proteomes" id="UP001165584"/>
    </source>
</evidence>
<dbReference type="RefSeq" id="WP_259506318.1">
    <property type="nucleotide sequence ID" value="NZ_JANLCM010000001.1"/>
</dbReference>
<dbReference type="SUPFAM" id="SSF46894">
    <property type="entry name" value="C-terminal effector domain of the bipartite response regulators"/>
    <property type="match status" value="1"/>
</dbReference>
<gene>
    <name evidence="2" type="ORF">N1027_06480</name>
</gene>
<dbReference type="Proteomes" id="UP001165584">
    <property type="component" value="Unassembled WGS sequence"/>
</dbReference>